<dbReference type="OrthoDB" id="269227at2759"/>
<dbReference type="PROSITE" id="PS00623">
    <property type="entry name" value="GMC_OXRED_1"/>
    <property type="match status" value="1"/>
</dbReference>
<dbReference type="KEGG" id="dhe:111591903"/>
<evidence type="ECO:0000256" key="1">
    <source>
        <dbReference type="ARBA" id="ARBA00010790"/>
    </source>
</evidence>
<keyword evidence="6" id="KW-1185">Reference proteome</keyword>
<reference evidence="7" key="1">
    <citation type="submission" date="2025-08" db="UniProtKB">
        <authorList>
            <consortium name="RefSeq"/>
        </authorList>
    </citation>
    <scope>IDENTIFICATION</scope>
    <source>
        <strain evidence="7">15085-1641.00</strain>
        <tissue evidence="7">Whole body</tissue>
    </source>
</reference>
<dbReference type="Pfam" id="PF05199">
    <property type="entry name" value="GMC_oxred_C"/>
    <property type="match status" value="1"/>
</dbReference>
<evidence type="ECO:0000256" key="3">
    <source>
        <dbReference type="SAM" id="MobiDB-lite"/>
    </source>
</evidence>
<keyword evidence="2" id="KW-0285">Flavoprotein</keyword>
<feature type="domain" description="Glucose-methanol-choline oxidoreductase N-terminal" evidence="5">
    <location>
        <begin position="550"/>
        <end position="564"/>
    </location>
</feature>
<evidence type="ECO:0000313" key="7">
    <source>
        <dbReference type="RefSeq" id="XP_030079536.1"/>
    </source>
</evidence>
<dbReference type="InterPro" id="IPR036188">
    <property type="entry name" value="FAD/NAD-bd_sf"/>
</dbReference>
<gene>
    <name evidence="7" type="primary">LOC111591903</name>
</gene>
<dbReference type="GeneID" id="111591903"/>
<dbReference type="GO" id="GO:0050660">
    <property type="term" value="F:flavin adenine dinucleotide binding"/>
    <property type="evidence" value="ECO:0007669"/>
    <property type="project" value="InterPro"/>
</dbReference>
<comment type="similarity">
    <text evidence="1 2">Belongs to the GMC oxidoreductase family.</text>
</comment>
<dbReference type="InterPro" id="IPR007867">
    <property type="entry name" value="GMC_OxRtase_C"/>
</dbReference>
<evidence type="ECO:0000259" key="5">
    <source>
        <dbReference type="PROSITE" id="PS00624"/>
    </source>
</evidence>
<dbReference type="SUPFAM" id="SSF54373">
    <property type="entry name" value="FAD-linked reductases, C-terminal domain"/>
    <property type="match status" value="1"/>
</dbReference>
<evidence type="ECO:0000259" key="4">
    <source>
        <dbReference type="PROSITE" id="PS00623"/>
    </source>
</evidence>
<organism evidence="6 7">
    <name type="scientific">Drosophila hydei</name>
    <name type="common">Fruit fly</name>
    <dbReference type="NCBI Taxonomy" id="7224"/>
    <lineage>
        <taxon>Eukaryota</taxon>
        <taxon>Metazoa</taxon>
        <taxon>Ecdysozoa</taxon>
        <taxon>Arthropoda</taxon>
        <taxon>Hexapoda</taxon>
        <taxon>Insecta</taxon>
        <taxon>Pterygota</taxon>
        <taxon>Neoptera</taxon>
        <taxon>Endopterygota</taxon>
        <taxon>Diptera</taxon>
        <taxon>Brachycera</taxon>
        <taxon>Muscomorpha</taxon>
        <taxon>Ephydroidea</taxon>
        <taxon>Drosophilidae</taxon>
        <taxon>Drosophila</taxon>
    </lineage>
</organism>
<feature type="region of interest" description="Disordered" evidence="3">
    <location>
        <begin position="1"/>
        <end position="74"/>
    </location>
</feature>
<dbReference type="GO" id="GO:0016614">
    <property type="term" value="F:oxidoreductase activity, acting on CH-OH group of donors"/>
    <property type="evidence" value="ECO:0007669"/>
    <property type="project" value="InterPro"/>
</dbReference>
<feature type="compositionally biased region" description="Basic residues" evidence="3">
    <location>
        <begin position="40"/>
        <end position="50"/>
    </location>
</feature>
<dbReference type="OMA" id="YQSVDPE"/>
<dbReference type="PANTHER" id="PTHR11552:SF226">
    <property type="entry name" value="RE28171P"/>
    <property type="match status" value="1"/>
</dbReference>
<sequence>MGQEVSQQQQQHHNHNHNHNQNQNQNHHQNHNLNHNLNLNHKRGQPHRKSYKDPIYTPASHLSSSSSSNSTDNYDANYRLRHKYNLTKQTYERTKILAGNVTNRSSLPLDSDSHYAKLNGTYLQRSSSQSSDSGIYNSSCHCSSLSSLSSSAISSSSASSSSGCPSSLLSSKSGRSLDKQKHYLSHHLYIKSYLDILEEDERARAHFKSARPGGIRNYTPKILGGGDSASSTLSASAPADSFGYPHSNPASKQRASVSSNCSTNAVVAARNSQGYQSVDPENKVQEPSIIRRQYDFVVIGGGSAGAVVANRLSEVRNWTVLLLEAGGDETEISDVPALAGYLQLTDLDWKYQTTPSSTRQYCQAMKGDRCFWPRGKVLGGSSVLNAMVYVRGSKNDYDHWASLGNPGWDYNHMLKYFLKSEDVRNPYLAATPYHETGGYLTVQEAPWRTPLSIAFLQAGIEMGYENRDINGAKQTGFMLTQSTIRRGSRCSTGKAFIRPVRLRKNLDVLLHAEATRLLLDKDKRTVGVEYIKGGRKQLVFVRREVILSAGALNSPKLLMLSGIGPAEHLQEHNIPVISDLPVGNNMQDHVGLGGLTFVVDAPLTVTRNRFQTIPVSMEYIMRERGPMTFSGVEGVAFLNTKYQDPAVDWPDVQFHFLPSSINSDGGEQIRKILNLRDGFYNTVYKPLQHSETWSILPLLLRPKSSGWVRLNSRNPQQPPKLIPNYFAHQQDINVLVEGIKLAINVSNTQAFQRFGSRLHNIPLPGCRHLPFQSDTYWACCIKQFTFTIYHPSGTCRMGPSWDVTAVVDPRLRVYGVSGLRVVDASIMPTIVNGNPNAPVIAIGEKASDMIKEDWGARRAPAVAAAG</sequence>
<dbReference type="RefSeq" id="XP_030079536.1">
    <property type="nucleotide sequence ID" value="XM_030223676.1"/>
</dbReference>
<evidence type="ECO:0000256" key="2">
    <source>
        <dbReference type="RuleBase" id="RU003968"/>
    </source>
</evidence>
<feature type="compositionally biased region" description="Low complexity" evidence="3">
    <location>
        <begin position="19"/>
        <end position="39"/>
    </location>
</feature>
<evidence type="ECO:0000313" key="6">
    <source>
        <dbReference type="Proteomes" id="UP000504633"/>
    </source>
</evidence>
<dbReference type="PROSITE" id="PS00624">
    <property type="entry name" value="GMC_OXRED_2"/>
    <property type="match status" value="1"/>
</dbReference>
<name>A0A6J2SR24_DROHY</name>
<dbReference type="Gene3D" id="3.30.560.10">
    <property type="entry name" value="Glucose Oxidase, domain 3"/>
    <property type="match status" value="1"/>
</dbReference>
<dbReference type="SUPFAM" id="SSF51905">
    <property type="entry name" value="FAD/NAD(P)-binding domain"/>
    <property type="match status" value="1"/>
</dbReference>
<dbReference type="InterPro" id="IPR000172">
    <property type="entry name" value="GMC_OxRdtase_N"/>
</dbReference>
<feature type="compositionally biased region" description="Low complexity" evidence="3">
    <location>
        <begin position="60"/>
        <end position="70"/>
    </location>
</feature>
<dbReference type="AlphaFoldDB" id="A0A6J2SR24"/>
<dbReference type="InterPro" id="IPR012132">
    <property type="entry name" value="GMC_OxRdtase"/>
</dbReference>
<dbReference type="Pfam" id="PF00732">
    <property type="entry name" value="GMC_oxred_N"/>
    <property type="match status" value="1"/>
</dbReference>
<accession>A0A6J2SR24</accession>
<proteinExistence type="inferred from homology"/>
<protein>
    <submittedName>
        <fullName evidence="7">Glucose dehydrogenase [FAD, quinone]-like</fullName>
    </submittedName>
</protein>
<keyword evidence="2" id="KW-0274">FAD</keyword>
<dbReference type="Gene3D" id="3.50.50.60">
    <property type="entry name" value="FAD/NAD(P)-binding domain"/>
    <property type="match status" value="1"/>
</dbReference>
<feature type="domain" description="Glucose-methanol-choline oxidoreductase N-terminal" evidence="4">
    <location>
        <begin position="375"/>
        <end position="398"/>
    </location>
</feature>
<dbReference type="Proteomes" id="UP000504633">
    <property type="component" value="Unplaced"/>
</dbReference>
<dbReference type="PANTHER" id="PTHR11552">
    <property type="entry name" value="GLUCOSE-METHANOL-CHOLINE GMC OXIDOREDUCTASE"/>
    <property type="match status" value="1"/>
</dbReference>